<dbReference type="OrthoDB" id="9991467at2759"/>
<dbReference type="PANTHER" id="PTHR13123:SF8">
    <property type="entry name" value="F-BOX ONLY PROTEIN 25"/>
    <property type="match status" value="1"/>
</dbReference>
<comment type="function">
    <text evidence="5">Substrate-recognition component of the SCF (SKP1-CUL1-F-box protein)-type E3 ubiquitin ligase complex. May play a role in accumulation of expanded polyglutamine (polyQ) protein huntingtin (HTT).</text>
</comment>
<comment type="pathway">
    <text evidence="2">Protein modification; protein ubiquitination.</text>
</comment>
<sequence>KKAEEKIPLKLLEDLSSTLCVLIGNSVLIGNINTWIHRLENILAWQQQLLNLQITQVIFGLTLCDLPLQMQNNILHRFSDAWDIINLGRVTPTMHVLAEDPHLWKRLCKYHFAEKMVMIVSETGHVDWKLMFFALQKSYPKREQYADTLHFCRHCSILFWKVRHPCTANDPDNCLIPVSPQHFIDLFRF</sequence>
<evidence type="ECO:0000256" key="4">
    <source>
        <dbReference type="ARBA" id="ARBA00023242"/>
    </source>
</evidence>
<dbReference type="Gene3D" id="1.20.1280.50">
    <property type="match status" value="1"/>
</dbReference>
<dbReference type="GeneTree" id="ENSGT00390000004915"/>
<dbReference type="PANTHER" id="PTHR13123">
    <property type="entry name" value="LD30288P"/>
    <property type="match status" value="1"/>
</dbReference>
<protein>
    <recommendedName>
        <fullName evidence="6">F-box only protein 25</fullName>
    </recommendedName>
</protein>
<name>A0A8C5QNH0_9ANUR</name>
<dbReference type="GO" id="GO:0019005">
    <property type="term" value="C:SCF ubiquitin ligase complex"/>
    <property type="evidence" value="ECO:0007669"/>
    <property type="project" value="TreeGrafter"/>
</dbReference>
<evidence type="ECO:0000313" key="7">
    <source>
        <dbReference type="Ensembl" id="ENSLLEP00000040850.1"/>
    </source>
</evidence>
<dbReference type="AlphaFoldDB" id="A0A8C5QNH0"/>
<evidence type="ECO:0000256" key="5">
    <source>
        <dbReference type="ARBA" id="ARBA00037710"/>
    </source>
</evidence>
<evidence type="ECO:0000313" key="8">
    <source>
        <dbReference type="Proteomes" id="UP000694569"/>
    </source>
</evidence>
<keyword evidence="3" id="KW-0833">Ubl conjugation pathway</keyword>
<reference evidence="7" key="2">
    <citation type="submission" date="2025-09" db="UniProtKB">
        <authorList>
            <consortium name="Ensembl"/>
        </authorList>
    </citation>
    <scope>IDENTIFICATION</scope>
</reference>
<dbReference type="GO" id="GO:0005634">
    <property type="term" value="C:nucleus"/>
    <property type="evidence" value="ECO:0007669"/>
    <property type="project" value="UniProtKB-SubCell"/>
</dbReference>
<dbReference type="SUPFAM" id="SSF81383">
    <property type="entry name" value="F-box domain"/>
    <property type="match status" value="1"/>
</dbReference>
<reference evidence="7" key="1">
    <citation type="submission" date="2025-08" db="UniProtKB">
        <authorList>
            <consortium name="Ensembl"/>
        </authorList>
    </citation>
    <scope>IDENTIFICATION</scope>
</reference>
<evidence type="ECO:0000256" key="6">
    <source>
        <dbReference type="ARBA" id="ARBA00040054"/>
    </source>
</evidence>
<dbReference type="Ensembl" id="ENSLLET00000042504.1">
    <property type="protein sequence ID" value="ENSLLEP00000040850.1"/>
    <property type="gene ID" value="ENSLLEG00000025977.1"/>
</dbReference>
<evidence type="ECO:0000256" key="3">
    <source>
        <dbReference type="ARBA" id="ARBA00022786"/>
    </source>
</evidence>
<dbReference type="Proteomes" id="UP000694569">
    <property type="component" value="Unplaced"/>
</dbReference>
<keyword evidence="4" id="KW-0539">Nucleus</keyword>
<comment type="subcellular location">
    <subcellularLocation>
        <location evidence="1">Nucleus</location>
    </subcellularLocation>
</comment>
<dbReference type="GO" id="GO:0005737">
    <property type="term" value="C:cytoplasm"/>
    <property type="evidence" value="ECO:0007669"/>
    <property type="project" value="TreeGrafter"/>
</dbReference>
<dbReference type="GO" id="GO:0016567">
    <property type="term" value="P:protein ubiquitination"/>
    <property type="evidence" value="ECO:0007669"/>
    <property type="project" value="UniProtKB-UniPathway"/>
</dbReference>
<organism evidence="7 8">
    <name type="scientific">Leptobrachium leishanense</name>
    <name type="common">Leishan spiny toad</name>
    <dbReference type="NCBI Taxonomy" id="445787"/>
    <lineage>
        <taxon>Eukaryota</taxon>
        <taxon>Metazoa</taxon>
        <taxon>Chordata</taxon>
        <taxon>Craniata</taxon>
        <taxon>Vertebrata</taxon>
        <taxon>Euteleostomi</taxon>
        <taxon>Amphibia</taxon>
        <taxon>Batrachia</taxon>
        <taxon>Anura</taxon>
        <taxon>Pelobatoidea</taxon>
        <taxon>Megophryidae</taxon>
        <taxon>Leptobrachium</taxon>
    </lineage>
</organism>
<dbReference type="InterPro" id="IPR036047">
    <property type="entry name" value="F-box-like_dom_sf"/>
</dbReference>
<dbReference type="InterPro" id="IPR040394">
    <property type="entry name" value="FBX25/32"/>
</dbReference>
<keyword evidence="8" id="KW-1185">Reference proteome</keyword>
<proteinExistence type="predicted"/>
<gene>
    <name evidence="7" type="primary">FBXO25</name>
</gene>
<dbReference type="UniPathway" id="UPA00143"/>
<evidence type="ECO:0000256" key="2">
    <source>
        <dbReference type="ARBA" id="ARBA00004906"/>
    </source>
</evidence>
<evidence type="ECO:0000256" key="1">
    <source>
        <dbReference type="ARBA" id="ARBA00004123"/>
    </source>
</evidence>
<accession>A0A8C5QNH0</accession>